<dbReference type="Gene3D" id="1.20.120.1910">
    <property type="entry name" value="Cysteine-tRNA ligase, C-terminal anti-codon recognition domain"/>
    <property type="match status" value="1"/>
</dbReference>
<keyword evidence="5" id="KW-0862">Zinc</keyword>
<dbReference type="AlphaFoldDB" id="A0A9Q1LAN3"/>
<sequence>MLENELKLIQESGILLILPCGRLQNLVNQVGTAPGVLEGQTCAAWGPESNVNYWMHYGFVTNNGEKMSKSLGNFFTIRDVTRSDHPLALSKEALSSSRALKGLAVRVSREAEKCIKKLRNELETRLADDLHTPTLLNAALQEALRFMNTSLNKMNNERRELSVVILSLTELEKEVKAVLDVLGLLAVGSTYYAEVLQQFKDRVLIRAELMEEDILHAIAERALARKNKEFARSDQLEVIYWSSELL</sequence>
<comment type="caution">
    <text evidence="9">The sequence shown here is derived from an EMBL/GenBank/DDBJ whole genome shotgun (WGS) entry which is preliminary data.</text>
</comment>
<dbReference type="PANTHER" id="PTHR10890">
    <property type="entry name" value="CYSTEINYL-TRNA SYNTHETASE"/>
    <property type="match status" value="1"/>
</dbReference>
<evidence type="ECO:0000313" key="10">
    <source>
        <dbReference type="Proteomes" id="UP001152561"/>
    </source>
</evidence>
<name>A0A9Q1LAN3_9SOLA</name>
<reference evidence="10" key="1">
    <citation type="journal article" date="2023" name="Proc. Natl. Acad. Sci. U.S.A.">
        <title>Genomic and structural basis for evolution of tropane alkaloid biosynthesis.</title>
        <authorList>
            <person name="Wanga Y.-J."/>
            <person name="Taina T."/>
            <person name="Yua J.-Y."/>
            <person name="Lia J."/>
            <person name="Xua B."/>
            <person name="Chenc J."/>
            <person name="D'Auriad J.C."/>
            <person name="Huanga J.-P."/>
            <person name="Huanga S.-X."/>
        </authorList>
    </citation>
    <scope>NUCLEOTIDE SEQUENCE [LARGE SCALE GENOMIC DNA]</scope>
    <source>
        <strain evidence="10">cv. KIB-2019</strain>
    </source>
</reference>
<evidence type="ECO:0000256" key="1">
    <source>
        <dbReference type="ARBA" id="ARBA00001947"/>
    </source>
</evidence>
<keyword evidence="2" id="KW-0436">Ligase</keyword>
<dbReference type="GO" id="GO:0004817">
    <property type="term" value="F:cysteine-tRNA ligase activity"/>
    <property type="evidence" value="ECO:0007669"/>
    <property type="project" value="TreeGrafter"/>
</dbReference>
<evidence type="ECO:0000259" key="8">
    <source>
        <dbReference type="Pfam" id="PF01406"/>
    </source>
</evidence>
<dbReference type="PANTHER" id="PTHR10890:SF26">
    <property type="entry name" value="CYSTEINE--TRNA LIGASE 1, CYTOPLASMIC-RELATED"/>
    <property type="match status" value="1"/>
</dbReference>
<proteinExistence type="predicted"/>
<dbReference type="GO" id="GO:0006423">
    <property type="term" value="P:cysteinyl-tRNA aminoacylation"/>
    <property type="evidence" value="ECO:0007669"/>
    <property type="project" value="TreeGrafter"/>
</dbReference>
<dbReference type="Proteomes" id="UP001152561">
    <property type="component" value="Unassembled WGS sequence"/>
</dbReference>
<dbReference type="SUPFAM" id="SSF52374">
    <property type="entry name" value="Nucleotidylyl transferase"/>
    <property type="match status" value="1"/>
</dbReference>
<dbReference type="Gene3D" id="3.40.50.620">
    <property type="entry name" value="HUPs"/>
    <property type="match status" value="1"/>
</dbReference>
<keyword evidence="4" id="KW-0547">Nucleotide-binding</keyword>
<evidence type="ECO:0000256" key="4">
    <source>
        <dbReference type="ARBA" id="ARBA00022741"/>
    </source>
</evidence>
<keyword evidence="6" id="KW-0067">ATP-binding</keyword>
<evidence type="ECO:0000256" key="5">
    <source>
        <dbReference type="ARBA" id="ARBA00022833"/>
    </source>
</evidence>
<evidence type="ECO:0000256" key="7">
    <source>
        <dbReference type="SAM" id="Coils"/>
    </source>
</evidence>
<feature type="coiled-coil region" evidence="7">
    <location>
        <begin position="137"/>
        <end position="174"/>
    </location>
</feature>
<dbReference type="InterPro" id="IPR014729">
    <property type="entry name" value="Rossmann-like_a/b/a_fold"/>
</dbReference>
<dbReference type="GO" id="GO:0046872">
    <property type="term" value="F:metal ion binding"/>
    <property type="evidence" value="ECO:0007669"/>
    <property type="project" value="UniProtKB-KW"/>
</dbReference>
<keyword evidence="7" id="KW-0175">Coiled coil</keyword>
<dbReference type="GO" id="GO:0005737">
    <property type="term" value="C:cytoplasm"/>
    <property type="evidence" value="ECO:0007669"/>
    <property type="project" value="TreeGrafter"/>
</dbReference>
<dbReference type="SUPFAM" id="SSF47323">
    <property type="entry name" value="Anticodon-binding domain of a subclass of class I aminoacyl-tRNA synthetases"/>
    <property type="match status" value="1"/>
</dbReference>
<dbReference type="InterPro" id="IPR009080">
    <property type="entry name" value="tRNAsynth_Ia_anticodon-bd"/>
</dbReference>
<evidence type="ECO:0000256" key="6">
    <source>
        <dbReference type="ARBA" id="ARBA00022840"/>
    </source>
</evidence>
<comment type="cofactor">
    <cofactor evidence="1">
        <name>Zn(2+)</name>
        <dbReference type="ChEBI" id="CHEBI:29105"/>
    </cofactor>
</comment>
<dbReference type="Pfam" id="PF01406">
    <property type="entry name" value="tRNA-synt_1e"/>
    <property type="match status" value="1"/>
</dbReference>
<feature type="domain" description="tRNA synthetases class I catalytic" evidence="8">
    <location>
        <begin position="40"/>
        <end position="86"/>
    </location>
</feature>
<organism evidence="9 10">
    <name type="scientific">Anisodus acutangulus</name>
    <dbReference type="NCBI Taxonomy" id="402998"/>
    <lineage>
        <taxon>Eukaryota</taxon>
        <taxon>Viridiplantae</taxon>
        <taxon>Streptophyta</taxon>
        <taxon>Embryophyta</taxon>
        <taxon>Tracheophyta</taxon>
        <taxon>Spermatophyta</taxon>
        <taxon>Magnoliopsida</taxon>
        <taxon>eudicotyledons</taxon>
        <taxon>Gunneridae</taxon>
        <taxon>Pentapetalae</taxon>
        <taxon>asterids</taxon>
        <taxon>lamiids</taxon>
        <taxon>Solanales</taxon>
        <taxon>Solanaceae</taxon>
        <taxon>Solanoideae</taxon>
        <taxon>Hyoscyameae</taxon>
        <taxon>Anisodus</taxon>
    </lineage>
</organism>
<dbReference type="InterPro" id="IPR032678">
    <property type="entry name" value="tRNA-synt_1_cat_dom"/>
</dbReference>
<keyword evidence="3" id="KW-0479">Metal-binding</keyword>
<evidence type="ECO:0000256" key="3">
    <source>
        <dbReference type="ARBA" id="ARBA00022723"/>
    </source>
</evidence>
<dbReference type="EMBL" id="JAJAGQ010000020">
    <property type="protein sequence ID" value="KAJ8532152.1"/>
    <property type="molecule type" value="Genomic_DNA"/>
</dbReference>
<accession>A0A9Q1LAN3</accession>
<dbReference type="InterPro" id="IPR024909">
    <property type="entry name" value="Cys-tRNA/MSH_ligase"/>
</dbReference>
<gene>
    <name evidence="9" type="ORF">K7X08_012075</name>
</gene>
<keyword evidence="10" id="KW-1185">Reference proteome</keyword>
<protein>
    <recommendedName>
        <fullName evidence="8">tRNA synthetases class I catalytic domain-containing protein</fullName>
    </recommendedName>
</protein>
<evidence type="ECO:0000313" key="9">
    <source>
        <dbReference type="EMBL" id="KAJ8532152.1"/>
    </source>
</evidence>
<evidence type="ECO:0000256" key="2">
    <source>
        <dbReference type="ARBA" id="ARBA00022598"/>
    </source>
</evidence>
<dbReference type="GO" id="GO:0005524">
    <property type="term" value="F:ATP binding"/>
    <property type="evidence" value="ECO:0007669"/>
    <property type="project" value="UniProtKB-KW"/>
</dbReference>
<dbReference type="OrthoDB" id="438179at2759"/>